<name>A0A951UTT0_9CYAN</name>
<feature type="chain" id="PRO_5036854932" description="Outer membrane protein beta-barrel domain-containing protein" evidence="1">
    <location>
        <begin position="26"/>
        <end position="169"/>
    </location>
</feature>
<dbReference type="EMBL" id="JAHHGZ010000026">
    <property type="protein sequence ID" value="MBW4670033.1"/>
    <property type="molecule type" value="Genomic_DNA"/>
</dbReference>
<evidence type="ECO:0000313" key="2">
    <source>
        <dbReference type="EMBL" id="MBW4670033.1"/>
    </source>
</evidence>
<reference evidence="2" key="2">
    <citation type="journal article" date="2022" name="Microbiol. Resour. Announc.">
        <title>Metagenome Sequencing to Explore Phylogenomics of Terrestrial Cyanobacteria.</title>
        <authorList>
            <person name="Ward R.D."/>
            <person name="Stajich J.E."/>
            <person name="Johansen J.R."/>
            <person name="Huntemann M."/>
            <person name="Clum A."/>
            <person name="Foster B."/>
            <person name="Foster B."/>
            <person name="Roux S."/>
            <person name="Palaniappan K."/>
            <person name="Varghese N."/>
            <person name="Mukherjee S."/>
            <person name="Reddy T.B.K."/>
            <person name="Daum C."/>
            <person name="Copeland A."/>
            <person name="Chen I.A."/>
            <person name="Ivanova N.N."/>
            <person name="Kyrpides N.C."/>
            <person name="Shapiro N."/>
            <person name="Eloe-Fadrosh E.A."/>
            <person name="Pietrasiak N."/>
        </authorList>
    </citation>
    <scope>NUCLEOTIDE SEQUENCE</scope>
    <source>
        <strain evidence="2">GSE-NOS-MK-12-04C</strain>
    </source>
</reference>
<protein>
    <recommendedName>
        <fullName evidence="4">Outer membrane protein beta-barrel domain-containing protein</fullName>
    </recommendedName>
</protein>
<sequence length="169" mass="17343">MKLATLTTSALVVASIILSSEIAVAQTGMTANYIGAGVSAGLTHGIHNNDDTVFGGNVQGRFAVPQTPISARGAVLFGGDAVSIVPTITYDLPIAKKTNLYIGGGYSFNTSEGRNTQLGTRDATVLTLGAESEVSKNIVAYGDAKWAIDAYKNSSGDAVSLQAGVGLRF</sequence>
<dbReference type="SUPFAM" id="SSF56925">
    <property type="entry name" value="OMPA-like"/>
    <property type="match status" value="1"/>
</dbReference>
<organism evidence="2 3">
    <name type="scientific">Cyanomargarita calcarea GSE-NOS-MK-12-04C</name>
    <dbReference type="NCBI Taxonomy" id="2839659"/>
    <lineage>
        <taxon>Bacteria</taxon>
        <taxon>Bacillati</taxon>
        <taxon>Cyanobacteriota</taxon>
        <taxon>Cyanophyceae</taxon>
        <taxon>Nostocales</taxon>
        <taxon>Cyanomargaritaceae</taxon>
        <taxon>Cyanomargarita</taxon>
    </lineage>
</organism>
<evidence type="ECO:0008006" key="4">
    <source>
        <dbReference type="Google" id="ProtNLM"/>
    </source>
</evidence>
<reference evidence="2" key="1">
    <citation type="submission" date="2021-05" db="EMBL/GenBank/DDBJ databases">
        <authorList>
            <person name="Pietrasiak N."/>
            <person name="Ward R."/>
            <person name="Stajich J.E."/>
            <person name="Kurbessoian T."/>
        </authorList>
    </citation>
    <scope>NUCLEOTIDE SEQUENCE</scope>
    <source>
        <strain evidence="2">GSE-NOS-MK-12-04C</strain>
    </source>
</reference>
<comment type="caution">
    <text evidence="2">The sequence shown here is derived from an EMBL/GenBank/DDBJ whole genome shotgun (WGS) entry which is preliminary data.</text>
</comment>
<proteinExistence type="predicted"/>
<feature type="signal peptide" evidence="1">
    <location>
        <begin position="1"/>
        <end position="25"/>
    </location>
</feature>
<evidence type="ECO:0000256" key="1">
    <source>
        <dbReference type="SAM" id="SignalP"/>
    </source>
</evidence>
<keyword evidence="1" id="KW-0732">Signal</keyword>
<dbReference type="AlphaFoldDB" id="A0A951UTT0"/>
<dbReference type="InterPro" id="IPR011250">
    <property type="entry name" value="OMP/PagP_B-barrel"/>
</dbReference>
<gene>
    <name evidence="2" type="ORF">KME60_22135</name>
</gene>
<evidence type="ECO:0000313" key="3">
    <source>
        <dbReference type="Proteomes" id="UP000729701"/>
    </source>
</evidence>
<dbReference type="Proteomes" id="UP000729701">
    <property type="component" value="Unassembled WGS sequence"/>
</dbReference>
<accession>A0A951UTT0</accession>